<dbReference type="GO" id="GO:0046872">
    <property type="term" value="F:metal ion binding"/>
    <property type="evidence" value="ECO:0007669"/>
    <property type="project" value="InterPro"/>
</dbReference>
<dbReference type="InterPro" id="IPR024344">
    <property type="entry name" value="MDMPI_metal-binding"/>
</dbReference>
<dbReference type="AlphaFoldDB" id="A0A5B9W364"/>
<accession>A0A5B9W364</accession>
<evidence type="ECO:0000313" key="3">
    <source>
        <dbReference type="Proteomes" id="UP000324233"/>
    </source>
</evidence>
<evidence type="ECO:0000313" key="2">
    <source>
        <dbReference type="EMBL" id="QEH34689.1"/>
    </source>
</evidence>
<dbReference type="SUPFAM" id="SSF109854">
    <property type="entry name" value="DinB/YfiT-like putative metalloenzymes"/>
    <property type="match status" value="1"/>
</dbReference>
<dbReference type="RefSeq" id="WP_148594575.1">
    <property type="nucleotide sequence ID" value="NZ_CP042997.1"/>
</dbReference>
<organism evidence="2 3">
    <name type="scientific">Aquisphaera giovannonii</name>
    <dbReference type="NCBI Taxonomy" id="406548"/>
    <lineage>
        <taxon>Bacteria</taxon>
        <taxon>Pseudomonadati</taxon>
        <taxon>Planctomycetota</taxon>
        <taxon>Planctomycetia</taxon>
        <taxon>Isosphaerales</taxon>
        <taxon>Isosphaeraceae</taxon>
        <taxon>Aquisphaera</taxon>
    </lineage>
</organism>
<gene>
    <name evidence="2" type="ORF">OJF2_32300</name>
</gene>
<dbReference type="NCBIfam" id="TIGR03083">
    <property type="entry name" value="maleylpyruvate isomerase family mycothiol-dependent enzyme"/>
    <property type="match status" value="1"/>
</dbReference>
<dbReference type="InterPro" id="IPR034660">
    <property type="entry name" value="DinB/YfiT-like"/>
</dbReference>
<keyword evidence="3" id="KW-1185">Reference proteome</keyword>
<reference evidence="2 3" key="1">
    <citation type="submission" date="2019-08" db="EMBL/GenBank/DDBJ databases">
        <title>Deep-cultivation of Planctomycetes and their phenomic and genomic characterization uncovers novel biology.</title>
        <authorList>
            <person name="Wiegand S."/>
            <person name="Jogler M."/>
            <person name="Boedeker C."/>
            <person name="Pinto D."/>
            <person name="Vollmers J."/>
            <person name="Rivas-Marin E."/>
            <person name="Kohn T."/>
            <person name="Peeters S.H."/>
            <person name="Heuer A."/>
            <person name="Rast P."/>
            <person name="Oberbeckmann S."/>
            <person name="Bunk B."/>
            <person name="Jeske O."/>
            <person name="Meyerdierks A."/>
            <person name="Storesund J.E."/>
            <person name="Kallscheuer N."/>
            <person name="Luecker S."/>
            <person name="Lage O.M."/>
            <person name="Pohl T."/>
            <person name="Merkel B.J."/>
            <person name="Hornburger P."/>
            <person name="Mueller R.-W."/>
            <person name="Bruemmer F."/>
            <person name="Labrenz M."/>
            <person name="Spormann A.M."/>
            <person name="Op den Camp H."/>
            <person name="Overmann J."/>
            <person name="Amann R."/>
            <person name="Jetten M.S.M."/>
            <person name="Mascher T."/>
            <person name="Medema M.H."/>
            <person name="Devos D.P."/>
            <person name="Kaster A.-K."/>
            <person name="Ovreas L."/>
            <person name="Rohde M."/>
            <person name="Galperin M.Y."/>
            <person name="Jogler C."/>
        </authorList>
    </citation>
    <scope>NUCLEOTIDE SEQUENCE [LARGE SCALE GENOMIC DNA]</scope>
    <source>
        <strain evidence="2 3">OJF2</strain>
    </source>
</reference>
<dbReference type="Proteomes" id="UP000324233">
    <property type="component" value="Chromosome"/>
</dbReference>
<dbReference type="Pfam" id="PF11716">
    <property type="entry name" value="MDMPI_N"/>
    <property type="match status" value="1"/>
</dbReference>
<dbReference type="InterPro" id="IPR017517">
    <property type="entry name" value="Maleyloyr_isom"/>
</dbReference>
<feature type="domain" description="Mycothiol-dependent maleylpyruvate isomerase metal-binding" evidence="1">
    <location>
        <begin position="14"/>
        <end position="159"/>
    </location>
</feature>
<dbReference type="OrthoDB" id="113180at2"/>
<sequence>MRSPEPILVAHLFRELDGHLLDLLRSLSADDWQRPTVCSAWSVKDIASHLLDTALRRLSMQRDGYAPPDSPREFHSHEELVAYLHRLNAQWTSATSRLSPRVLIAWTQQAAGELAELFESADPFAPALFPVAWAGELDSRMWFDAAREFTERWHHQRQIADALDRPTPIDERRLQHPVLDTFLRALPHTYRDVNAPEGTIVCIRILGDAGGEWFVRREGSTWKLYHDVRDRTDSVVTIDQSIAWKFLTKRTDRAKALARFPDIRIEGEPAFGEPALEMVSIMA</sequence>
<proteinExistence type="predicted"/>
<evidence type="ECO:0000259" key="1">
    <source>
        <dbReference type="Pfam" id="PF11716"/>
    </source>
</evidence>
<protein>
    <recommendedName>
        <fullName evidence="1">Mycothiol-dependent maleylpyruvate isomerase metal-binding domain-containing protein</fullName>
    </recommendedName>
</protein>
<dbReference type="Gene3D" id="1.20.120.450">
    <property type="entry name" value="dinb family like domain"/>
    <property type="match status" value="1"/>
</dbReference>
<dbReference type="KEGG" id="agv:OJF2_32300"/>
<name>A0A5B9W364_9BACT</name>
<dbReference type="EMBL" id="CP042997">
    <property type="protein sequence ID" value="QEH34689.1"/>
    <property type="molecule type" value="Genomic_DNA"/>
</dbReference>